<name>A0ACC2FCL4_DALPE</name>
<evidence type="ECO:0000313" key="2">
    <source>
        <dbReference type="Proteomes" id="UP001157502"/>
    </source>
</evidence>
<evidence type="ECO:0000313" key="1">
    <source>
        <dbReference type="EMBL" id="KAJ7989168.1"/>
    </source>
</evidence>
<keyword evidence="2" id="KW-1185">Reference proteome</keyword>
<comment type="caution">
    <text evidence="1">The sequence shown here is derived from an EMBL/GenBank/DDBJ whole genome shotgun (WGS) entry which is preliminary data.</text>
</comment>
<reference evidence="1" key="1">
    <citation type="submission" date="2021-05" db="EMBL/GenBank/DDBJ databases">
        <authorList>
            <person name="Pan Q."/>
            <person name="Jouanno E."/>
            <person name="Zahm M."/>
            <person name="Klopp C."/>
            <person name="Cabau C."/>
            <person name="Louis A."/>
            <person name="Berthelot C."/>
            <person name="Parey E."/>
            <person name="Roest Crollius H."/>
            <person name="Montfort J."/>
            <person name="Robinson-Rechavi M."/>
            <person name="Bouchez O."/>
            <person name="Lampietro C."/>
            <person name="Lopez Roques C."/>
            <person name="Donnadieu C."/>
            <person name="Postlethwait J."/>
            <person name="Bobe J."/>
            <person name="Dillon D."/>
            <person name="Chandos A."/>
            <person name="von Hippel F."/>
            <person name="Guiguen Y."/>
        </authorList>
    </citation>
    <scope>NUCLEOTIDE SEQUENCE</scope>
    <source>
        <strain evidence="1">YG-Jan2019</strain>
    </source>
</reference>
<proteinExistence type="predicted"/>
<dbReference type="EMBL" id="CM055757">
    <property type="protein sequence ID" value="KAJ7989168.1"/>
    <property type="molecule type" value="Genomic_DNA"/>
</dbReference>
<protein>
    <submittedName>
        <fullName evidence="1">Uncharacterized protein</fullName>
    </submittedName>
</protein>
<gene>
    <name evidence="1" type="ORF">DPEC_G00316710</name>
</gene>
<dbReference type="Proteomes" id="UP001157502">
    <property type="component" value="Chromosome 30"/>
</dbReference>
<organism evidence="1 2">
    <name type="scientific">Dallia pectoralis</name>
    <name type="common">Alaska blackfish</name>
    <dbReference type="NCBI Taxonomy" id="75939"/>
    <lineage>
        <taxon>Eukaryota</taxon>
        <taxon>Metazoa</taxon>
        <taxon>Chordata</taxon>
        <taxon>Craniata</taxon>
        <taxon>Vertebrata</taxon>
        <taxon>Euteleostomi</taxon>
        <taxon>Actinopterygii</taxon>
        <taxon>Neopterygii</taxon>
        <taxon>Teleostei</taxon>
        <taxon>Protacanthopterygii</taxon>
        <taxon>Esociformes</taxon>
        <taxon>Umbridae</taxon>
        <taxon>Dallia</taxon>
    </lineage>
</organism>
<accession>A0ACC2FCL4</accession>
<sequence length="91" mass="9741">MPLTSAPGAAVALPRSRARLTGYSHPAVAPGACESEPRHQRAAWGATIRSSDRINGNSRESLRFRLQSFSEAVEVREETGVAVDQGGPVKR</sequence>